<sequence>MNRLRGKSQGAGDAPQTVALADIVVMPAYRIRDRLDRAAVAQYRQAYAQGDVLPPLSIALVEGALILRDGWHRLEALREIGTLHTEAVISEMSGNEARWQSGKLNLTHGVRLSAGEVRKTFKAYVRAGHHKRGARGFKTYREMAADFGGNATRSSLHRWMREDFPAVARKIGGEEGGGDGSLRERSPEAVLAQQAAKHLEGVEAAMKGIKTPRLRGEVLARMAEAQRKASVACPWTPAEDETF</sequence>
<dbReference type="InterPro" id="IPR036086">
    <property type="entry name" value="ParB/Sulfiredoxin_sf"/>
</dbReference>
<proteinExistence type="predicted"/>
<protein>
    <recommendedName>
        <fullName evidence="3">ParB/Sulfiredoxin domain-containing protein</fullName>
    </recommendedName>
</protein>
<evidence type="ECO:0000313" key="2">
    <source>
        <dbReference type="Proteomes" id="UP000185494"/>
    </source>
</evidence>
<reference evidence="1 2" key="1">
    <citation type="submission" date="2016-05" db="EMBL/GenBank/DDBJ databases">
        <title>Complete Genome and Methylome Analysis of Psychrotrophic Bacterial Isolates from Antarctic Lake Untersee.</title>
        <authorList>
            <person name="Fomenkov A."/>
            <person name="Akimov V.N."/>
            <person name="Vasilyeva L.V."/>
            <person name="Andersen D."/>
            <person name="Vincze T."/>
            <person name="Roberts R.J."/>
        </authorList>
    </citation>
    <scope>NUCLEOTIDE SEQUENCE [LARGE SCALE GENOMIC DNA]</scope>
    <source>
        <strain evidence="1 2">U14-5</strain>
    </source>
</reference>
<organism evidence="1 2">
    <name type="scientific">Roseomonas gilardii</name>
    <dbReference type="NCBI Taxonomy" id="257708"/>
    <lineage>
        <taxon>Bacteria</taxon>
        <taxon>Pseudomonadati</taxon>
        <taxon>Pseudomonadota</taxon>
        <taxon>Alphaproteobacteria</taxon>
        <taxon>Acetobacterales</taxon>
        <taxon>Roseomonadaceae</taxon>
        <taxon>Roseomonas</taxon>
    </lineage>
</organism>
<evidence type="ECO:0008006" key="3">
    <source>
        <dbReference type="Google" id="ProtNLM"/>
    </source>
</evidence>
<dbReference type="KEGG" id="rgi:RGI145_03275"/>
<dbReference type="AlphaFoldDB" id="A0A1L7ABU8"/>
<dbReference type="STRING" id="257708.RGI145_03275"/>
<evidence type="ECO:0000313" key="1">
    <source>
        <dbReference type="EMBL" id="APT56277.1"/>
    </source>
</evidence>
<gene>
    <name evidence="1" type="ORF">RGI145_03275</name>
</gene>
<name>A0A1L7ABU8_9PROT</name>
<accession>A0A1L7ABU8</accession>
<dbReference type="Proteomes" id="UP000185494">
    <property type="component" value="Chromosome 1"/>
</dbReference>
<dbReference type="SUPFAM" id="SSF110849">
    <property type="entry name" value="ParB/Sulfiredoxin"/>
    <property type="match status" value="1"/>
</dbReference>
<dbReference type="EMBL" id="CP015583">
    <property type="protein sequence ID" value="APT56277.1"/>
    <property type="molecule type" value="Genomic_DNA"/>
</dbReference>